<dbReference type="Gene3D" id="2.60.40.1730">
    <property type="entry name" value="tricorn interacting facor f3 domain"/>
    <property type="match status" value="1"/>
</dbReference>
<dbReference type="RefSeq" id="WP_208096850.1">
    <property type="nucleotide sequence ID" value="NZ_JAGDYM010000005.1"/>
</dbReference>
<dbReference type="Pfam" id="PF17900">
    <property type="entry name" value="Peptidase_M1_N"/>
    <property type="match status" value="1"/>
</dbReference>
<evidence type="ECO:0000256" key="1">
    <source>
        <dbReference type="SAM" id="MobiDB-lite"/>
    </source>
</evidence>
<dbReference type="InterPro" id="IPR042097">
    <property type="entry name" value="Aminopeptidase_N-like_N_sf"/>
</dbReference>
<dbReference type="EMBL" id="JAGDYM010000005">
    <property type="protein sequence ID" value="MBO1901347.1"/>
    <property type="molecule type" value="Genomic_DNA"/>
</dbReference>
<evidence type="ECO:0000259" key="3">
    <source>
        <dbReference type="Pfam" id="PF01433"/>
    </source>
</evidence>
<dbReference type="InterPro" id="IPR027268">
    <property type="entry name" value="Peptidase_M4/M1_CTD_sf"/>
</dbReference>
<evidence type="ECO:0000313" key="5">
    <source>
        <dbReference type="EMBL" id="MBO1901347.1"/>
    </source>
</evidence>
<feature type="domain" description="Peptidase M1 membrane alanine aminopeptidase" evidence="3">
    <location>
        <begin position="792"/>
        <end position="932"/>
    </location>
</feature>
<dbReference type="InterPro" id="IPR014782">
    <property type="entry name" value="Peptidase_M1_dom"/>
</dbReference>
<organism evidence="5 6">
    <name type="scientific">Leucobacter weissii</name>
    <dbReference type="NCBI Taxonomy" id="1983706"/>
    <lineage>
        <taxon>Bacteria</taxon>
        <taxon>Bacillati</taxon>
        <taxon>Actinomycetota</taxon>
        <taxon>Actinomycetes</taxon>
        <taxon>Micrococcales</taxon>
        <taxon>Microbacteriaceae</taxon>
        <taxon>Leucobacter</taxon>
    </lineage>
</organism>
<dbReference type="Pfam" id="PF01433">
    <property type="entry name" value="Peptidase_M1"/>
    <property type="match status" value="1"/>
</dbReference>
<dbReference type="GO" id="GO:0005975">
    <property type="term" value="P:carbohydrate metabolic process"/>
    <property type="evidence" value="ECO:0007669"/>
    <property type="project" value="UniProtKB-ARBA"/>
</dbReference>
<dbReference type="GO" id="GO:0008237">
    <property type="term" value="F:metallopeptidase activity"/>
    <property type="evidence" value="ECO:0007669"/>
    <property type="project" value="InterPro"/>
</dbReference>
<feature type="domain" description="Aminopeptidase N-like N-terminal" evidence="4">
    <location>
        <begin position="502"/>
        <end position="678"/>
    </location>
</feature>
<feature type="signal peptide" evidence="2">
    <location>
        <begin position="1"/>
        <end position="31"/>
    </location>
</feature>
<dbReference type="Gene3D" id="1.10.390.10">
    <property type="entry name" value="Neutral Protease Domain 2"/>
    <property type="match status" value="1"/>
</dbReference>
<dbReference type="InterPro" id="IPR045357">
    <property type="entry name" value="Aminopeptidase_N-like_N"/>
</dbReference>
<name>A0A939S9X1_9MICO</name>
<dbReference type="CDD" id="cd09603">
    <property type="entry name" value="M1_APN_like"/>
    <property type="match status" value="1"/>
</dbReference>
<dbReference type="PANTHER" id="PTHR11533">
    <property type="entry name" value="PROTEASE M1 ZINC METALLOPROTEASE"/>
    <property type="match status" value="1"/>
</dbReference>
<feature type="region of interest" description="Disordered" evidence="1">
    <location>
        <begin position="453"/>
        <end position="473"/>
    </location>
</feature>
<dbReference type="InterPro" id="IPR050344">
    <property type="entry name" value="Peptidase_M1_aminopeptidases"/>
</dbReference>
<evidence type="ECO:0000259" key="4">
    <source>
        <dbReference type="Pfam" id="PF17900"/>
    </source>
</evidence>
<protein>
    <submittedName>
        <fullName evidence="5">Ig-like domain repeat protein</fullName>
    </submittedName>
</protein>
<comment type="caution">
    <text evidence="5">The sequence shown here is derived from an EMBL/GenBank/DDBJ whole genome shotgun (WGS) entry which is preliminary data.</text>
</comment>
<feature type="chain" id="PRO_5037785542" evidence="2">
    <location>
        <begin position="32"/>
        <end position="1150"/>
    </location>
</feature>
<gene>
    <name evidence="5" type="ORF">J4H92_05225</name>
</gene>
<dbReference type="GO" id="GO:0008270">
    <property type="term" value="F:zinc ion binding"/>
    <property type="evidence" value="ECO:0007669"/>
    <property type="project" value="InterPro"/>
</dbReference>
<accession>A0A939S9X1</accession>
<evidence type="ECO:0000256" key="2">
    <source>
        <dbReference type="SAM" id="SignalP"/>
    </source>
</evidence>
<sequence>MIFSSRTGKVLASAAVLSLVGGFLSTTAANAVEEAPPAAIESDVDFFADSYPALEPDSVFASTQYEYLTDILGSNGTYAIVFGGPHQDSTQNTIAHIDDVARDYGVDTVYHFDPLLGGDVLDITDPTGSVAFGSNNYYKLFTDLKSRLINIDPAYEDSSDTYVFTYDKNHTDANGDSAPIISGVVEDSANFTSDAEVAEYRAKLAQVFDAVKGEDGRAQLDTRDQFDYFRTTHTAKGNDQTIIPEESRDGWVLEAITYPELVHLLESGGSHTITTGNAWCPNARAIYRWLNDNAVENGIKKVYVFDVRLDGASNNFSITNDSNRFNFLDAKLIEDYFTNAQTDITNPQLKYYPDGDTSQEQLTTAGRKFLNPFVFQYQKDHVDAEGNPKPLKHQWTYANAEGDPKEYQLTWANTKNWDKREVPDTPTGQLTKQGLEQLETFFEEVAADRATLLPNDPGDRPREGRLSATAADGCGDEDDLIDISYSENLLPNSGTTDYDVRHYDIDLEYAPGETSSKTSVTAKTTIRAVSRKSLTRISLDARRFNIQSLKVNGAAAASYQQINIDHGDIQKLHVTPATPVAEGAEFTVEVEYTTGTVDAFKAAGESNQGFFPSQNSKGATALGQPFGSTYWFPNNNSTIDRATYRVALTAPQELTGVAIGELESIKRKDGKVTRTWVQNTGTIPYQTLASFGDYKEFKQSHELRDGRVITLRSYADRTLYNSSTAKQLQIEKQLQSQSAVIDWAEGRFGAYPGVAGGAVYEELLNASREPIALGGLETNGRIFYSRVPGGNTFVHEYIHQWFGNGVTIGSYNDLWLNEGFATYFANVYYEDTADLDAVEQYRQWFAANDDDDFWAVAPGALGSEANLFSNAVYGRGGYVLAALRVAVGDELFTEFVREWFAAKVGGSGTTAEFAELAEEVTNRDLGEFFGAWLYGAGRPDAFPSEQLPEREPGAEKATPTVSVKPGKASVRYGAANTARITVRADGAAAEGHVKVSYAGKTVASRAKLTGGTATVTLPKTVKPGSRNLSVAYLGTETVAAGQATTTVRVLKAKTTVGAKLAKKSVKASQRGRVVVNAKLSGASGVHPTGKVQVLRGSKVIKTVTLKASQKGRTTVTLPKLKKGTHQLRVKLPSSSTRSAVTSKRVTLRVR</sequence>
<dbReference type="Proteomes" id="UP000664382">
    <property type="component" value="Unassembled WGS sequence"/>
</dbReference>
<dbReference type="InterPro" id="IPR013783">
    <property type="entry name" value="Ig-like_fold"/>
</dbReference>
<dbReference type="SUPFAM" id="SSF63737">
    <property type="entry name" value="Leukotriene A4 hydrolase N-terminal domain"/>
    <property type="match status" value="1"/>
</dbReference>
<dbReference type="Gene3D" id="2.60.40.10">
    <property type="entry name" value="Immunoglobulins"/>
    <property type="match status" value="1"/>
</dbReference>
<proteinExistence type="predicted"/>
<keyword evidence="6" id="KW-1185">Reference proteome</keyword>
<reference evidence="5" key="1">
    <citation type="submission" date="2021-03" db="EMBL/GenBank/DDBJ databases">
        <title>Leucobacter chromiisoli sp. nov., isolated from chromium-containing soil of chemical plant.</title>
        <authorList>
            <person name="Xu Z."/>
        </authorList>
    </citation>
    <scope>NUCLEOTIDE SEQUENCE</scope>
    <source>
        <strain evidence="5">S27</strain>
    </source>
</reference>
<evidence type="ECO:0000313" key="6">
    <source>
        <dbReference type="Proteomes" id="UP000664382"/>
    </source>
</evidence>
<dbReference type="SUPFAM" id="SSF55486">
    <property type="entry name" value="Metalloproteases ('zincins'), catalytic domain"/>
    <property type="match status" value="1"/>
</dbReference>
<keyword evidence="2" id="KW-0732">Signal</keyword>
<dbReference type="AlphaFoldDB" id="A0A939S9X1"/>